<keyword evidence="2" id="KW-0812">Transmembrane</keyword>
<evidence type="ECO:0000313" key="4">
    <source>
        <dbReference type="Proteomes" id="UP000799302"/>
    </source>
</evidence>
<evidence type="ECO:0000256" key="1">
    <source>
        <dbReference type="SAM" id="MobiDB-lite"/>
    </source>
</evidence>
<sequence length="539" mass="59800">MANNTDNALCTGFGLAGNLTCCYPNNQGSNQTCRIFTDSPNLLSKGCPSDNCIKDCQDTSLIYISYPNDNLSLSGNGPISRFATCVNVPKLARLSSQGALPSDINNITKRYIPPNPTEDSLRTITSSVTDCLSSTCRNSRRSDLCYNDYCSPVRLLTNSSAPNMEAINRCMQQLCGSGYAALPYADPDVLGIGVFASYILQCIFLVILWFGLIVGWITRFRRKRKRIAKDDSAPVQLGEHESSWIDMLLDFHKAQCYFSGTLMIASFAYGIFETNMLVTFMLTPLATNGILPIVFAYCLLVYYGKVQMGVTILTIIVYILSSVVYWTLYSHILGLSTNIDDRAVYQQFMYKLSAIPACGFYSALAACPGNATPGIVPVKNASHKIRVLTPIIWTGSTIILLGLLGGQLFHWNRRRQNIAGRHRSDDRGRMTENKAAELPRPWNIVFWFTTLILTAGMGMQLSLLAISKSLNMMDPWDWGFGQIVAVTIWIPPLLEYGYGQIKDGVNRIKDRNVAKTKLNTENRPGLDTEEAKHLPPNGQ</sequence>
<keyword evidence="2" id="KW-1133">Transmembrane helix</keyword>
<feature type="transmembrane region" description="Helical" evidence="2">
    <location>
        <begin position="444"/>
        <end position="466"/>
    </location>
</feature>
<keyword evidence="2" id="KW-0472">Membrane</keyword>
<evidence type="ECO:0000313" key="3">
    <source>
        <dbReference type="EMBL" id="KAF2668732.1"/>
    </source>
</evidence>
<proteinExistence type="predicted"/>
<organism evidence="3 4">
    <name type="scientific">Microthyrium microscopicum</name>
    <dbReference type="NCBI Taxonomy" id="703497"/>
    <lineage>
        <taxon>Eukaryota</taxon>
        <taxon>Fungi</taxon>
        <taxon>Dikarya</taxon>
        <taxon>Ascomycota</taxon>
        <taxon>Pezizomycotina</taxon>
        <taxon>Dothideomycetes</taxon>
        <taxon>Dothideomycetes incertae sedis</taxon>
        <taxon>Microthyriales</taxon>
        <taxon>Microthyriaceae</taxon>
        <taxon>Microthyrium</taxon>
    </lineage>
</organism>
<evidence type="ECO:0000256" key="2">
    <source>
        <dbReference type="SAM" id="Phobius"/>
    </source>
</evidence>
<dbReference type="Proteomes" id="UP000799302">
    <property type="component" value="Unassembled WGS sequence"/>
</dbReference>
<gene>
    <name evidence="3" type="ORF">BT63DRAFT_414700</name>
</gene>
<protein>
    <submittedName>
        <fullName evidence="3">Uncharacterized protein</fullName>
    </submittedName>
</protein>
<name>A0A6A6U978_9PEZI</name>
<feature type="transmembrane region" description="Helical" evidence="2">
    <location>
        <begin position="254"/>
        <end position="272"/>
    </location>
</feature>
<dbReference type="AlphaFoldDB" id="A0A6A6U978"/>
<feature type="transmembrane region" description="Helical" evidence="2">
    <location>
        <begin position="195"/>
        <end position="217"/>
    </location>
</feature>
<feature type="transmembrane region" description="Helical" evidence="2">
    <location>
        <begin position="387"/>
        <end position="409"/>
    </location>
</feature>
<feature type="transmembrane region" description="Helical" evidence="2">
    <location>
        <begin position="310"/>
        <end position="328"/>
    </location>
</feature>
<keyword evidence="4" id="KW-1185">Reference proteome</keyword>
<feature type="compositionally biased region" description="Basic and acidic residues" evidence="1">
    <location>
        <begin position="516"/>
        <end position="533"/>
    </location>
</feature>
<accession>A0A6A6U978</accession>
<reference evidence="3" key="1">
    <citation type="journal article" date="2020" name="Stud. Mycol.">
        <title>101 Dothideomycetes genomes: a test case for predicting lifestyles and emergence of pathogens.</title>
        <authorList>
            <person name="Haridas S."/>
            <person name="Albert R."/>
            <person name="Binder M."/>
            <person name="Bloem J."/>
            <person name="Labutti K."/>
            <person name="Salamov A."/>
            <person name="Andreopoulos B."/>
            <person name="Baker S."/>
            <person name="Barry K."/>
            <person name="Bills G."/>
            <person name="Bluhm B."/>
            <person name="Cannon C."/>
            <person name="Castanera R."/>
            <person name="Culley D."/>
            <person name="Daum C."/>
            <person name="Ezra D."/>
            <person name="Gonzalez J."/>
            <person name="Henrissat B."/>
            <person name="Kuo A."/>
            <person name="Liang C."/>
            <person name="Lipzen A."/>
            <person name="Lutzoni F."/>
            <person name="Magnuson J."/>
            <person name="Mondo S."/>
            <person name="Nolan M."/>
            <person name="Ohm R."/>
            <person name="Pangilinan J."/>
            <person name="Park H.-J."/>
            <person name="Ramirez L."/>
            <person name="Alfaro M."/>
            <person name="Sun H."/>
            <person name="Tritt A."/>
            <person name="Yoshinaga Y."/>
            <person name="Zwiers L.-H."/>
            <person name="Turgeon B."/>
            <person name="Goodwin S."/>
            <person name="Spatafora J."/>
            <person name="Crous P."/>
            <person name="Grigoriev I."/>
        </authorList>
    </citation>
    <scope>NUCLEOTIDE SEQUENCE</scope>
    <source>
        <strain evidence="3">CBS 115976</strain>
    </source>
</reference>
<feature type="region of interest" description="Disordered" evidence="1">
    <location>
        <begin position="516"/>
        <end position="539"/>
    </location>
</feature>
<feature type="transmembrane region" description="Helical" evidence="2">
    <location>
        <begin position="278"/>
        <end position="303"/>
    </location>
</feature>
<dbReference type="OrthoDB" id="4582561at2759"/>
<dbReference type="EMBL" id="MU004236">
    <property type="protein sequence ID" value="KAF2668732.1"/>
    <property type="molecule type" value="Genomic_DNA"/>
</dbReference>